<dbReference type="PANTHER" id="PTHR44115:SF2">
    <property type="entry name" value="NAD(P)-BINDING PROTEIN"/>
    <property type="match status" value="1"/>
</dbReference>
<evidence type="ECO:0000313" key="2">
    <source>
        <dbReference type="EMBL" id="KHN78781.1"/>
    </source>
</evidence>
<sequence length="277" mass="29721">MGRFDGKIAIITGSSNGIGRAAAILFAKEGAKVTITGRNTTTLAETKSECIKAGAKEDDLLMIAGDMTDEAVPNELVEKTINKFGKLDILVGNHGGSFVESNEDGSWNISTFDPTFHQNTKSTLAICLKALPHLKETKGSIVLISSIAAIMSVDFSPFYAMAKAALDHLTRILAYRHAKDGVRVNCIEPGFITTAFLQKLGVSPEVSAKLGQFHAERTIPMRRVGIPDDIAEPIAFLADSKVSGYMTGQCIAIDGGVTLQHSMITYSIDDVVKQMNN</sequence>
<dbReference type="AlphaFoldDB" id="A0A0B2V5U1"/>
<dbReference type="OMA" id="DEEWDYT"/>
<dbReference type="GO" id="GO:0016491">
    <property type="term" value="F:oxidoreductase activity"/>
    <property type="evidence" value="ECO:0007669"/>
    <property type="project" value="UniProtKB-KW"/>
</dbReference>
<dbReference type="SUPFAM" id="SSF51735">
    <property type="entry name" value="NAD(P)-binding Rossmann-fold domains"/>
    <property type="match status" value="1"/>
</dbReference>
<dbReference type="InterPro" id="IPR002347">
    <property type="entry name" value="SDR_fam"/>
</dbReference>
<keyword evidence="1" id="KW-0560">Oxidoreductase</keyword>
<dbReference type="InterPro" id="IPR020904">
    <property type="entry name" value="Sc_DH/Rdtase_CS"/>
</dbReference>
<evidence type="ECO:0000313" key="3">
    <source>
        <dbReference type="Proteomes" id="UP000031036"/>
    </source>
</evidence>
<keyword evidence="3" id="KW-1185">Reference proteome</keyword>
<dbReference type="Proteomes" id="UP000031036">
    <property type="component" value="Unassembled WGS sequence"/>
</dbReference>
<protein>
    <submittedName>
        <fullName evidence="2">3-oxoacyl-[acyl-carrier-protein] reductase FabG</fullName>
    </submittedName>
</protein>
<dbReference type="Gene3D" id="3.40.50.720">
    <property type="entry name" value="NAD(P)-binding Rossmann-like Domain"/>
    <property type="match status" value="1"/>
</dbReference>
<dbReference type="FunFam" id="3.40.50.720:FF:000084">
    <property type="entry name" value="Short-chain dehydrogenase reductase"/>
    <property type="match status" value="1"/>
</dbReference>
<accession>A0A0B2V5U1</accession>
<dbReference type="PROSITE" id="PS00061">
    <property type="entry name" value="ADH_SHORT"/>
    <property type="match status" value="1"/>
</dbReference>
<comment type="caution">
    <text evidence="2">The sequence shown here is derived from an EMBL/GenBank/DDBJ whole genome shotgun (WGS) entry which is preliminary data.</text>
</comment>
<dbReference type="PRINTS" id="PR00081">
    <property type="entry name" value="GDHRDH"/>
</dbReference>
<dbReference type="EMBL" id="JPKZ01002035">
    <property type="protein sequence ID" value="KHN78781.1"/>
    <property type="molecule type" value="Genomic_DNA"/>
</dbReference>
<dbReference type="OrthoDB" id="47007at2759"/>
<gene>
    <name evidence="2" type="primary">fabG</name>
    <name evidence="2" type="ORF">Tcan_16403</name>
</gene>
<dbReference type="InterPro" id="IPR036291">
    <property type="entry name" value="NAD(P)-bd_dom_sf"/>
</dbReference>
<organism evidence="2 3">
    <name type="scientific">Toxocara canis</name>
    <name type="common">Canine roundworm</name>
    <dbReference type="NCBI Taxonomy" id="6265"/>
    <lineage>
        <taxon>Eukaryota</taxon>
        <taxon>Metazoa</taxon>
        <taxon>Ecdysozoa</taxon>
        <taxon>Nematoda</taxon>
        <taxon>Chromadorea</taxon>
        <taxon>Rhabditida</taxon>
        <taxon>Spirurina</taxon>
        <taxon>Ascaridomorpha</taxon>
        <taxon>Ascaridoidea</taxon>
        <taxon>Toxocaridae</taxon>
        <taxon>Toxocara</taxon>
    </lineage>
</organism>
<reference evidence="2 3" key="1">
    <citation type="submission" date="2014-11" db="EMBL/GenBank/DDBJ databases">
        <title>Genetic blueprint of the zoonotic pathogen Toxocara canis.</title>
        <authorList>
            <person name="Zhu X.-Q."/>
            <person name="Korhonen P.K."/>
            <person name="Cai H."/>
            <person name="Young N.D."/>
            <person name="Nejsum P."/>
            <person name="von Samson-Himmelstjerna G."/>
            <person name="Boag P.R."/>
            <person name="Tan P."/>
            <person name="Li Q."/>
            <person name="Min J."/>
            <person name="Yang Y."/>
            <person name="Wang X."/>
            <person name="Fang X."/>
            <person name="Hall R.S."/>
            <person name="Hofmann A."/>
            <person name="Sternberg P.W."/>
            <person name="Jex A.R."/>
            <person name="Gasser R.B."/>
        </authorList>
    </citation>
    <scope>NUCLEOTIDE SEQUENCE [LARGE SCALE GENOMIC DNA]</scope>
    <source>
        <strain evidence="2">PN_DK_2014</strain>
    </source>
</reference>
<dbReference type="Pfam" id="PF13561">
    <property type="entry name" value="adh_short_C2"/>
    <property type="match status" value="1"/>
</dbReference>
<dbReference type="PRINTS" id="PR00080">
    <property type="entry name" value="SDRFAMILY"/>
</dbReference>
<proteinExistence type="predicted"/>
<name>A0A0B2V5U1_TOXCA</name>
<dbReference type="PANTHER" id="PTHR44115">
    <property type="entry name" value="PROTEIN CBG09704"/>
    <property type="match status" value="1"/>
</dbReference>
<evidence type="ECO:0000256" key="1">
    <source>
        <dbReference type="ARBA" id="ARBA00023002"/>
    </source>
</evidence>
<dbReference type="STRING" id="6265.A0A0B2V5U1"/>